<organism evidence="2 3">
    <name type="scientific">Candidatus Nitrosoglobus terrae</name>
    <dbReference type="NCBI Taxonomy" id="1630141"/>
    <lineage>
        <taxon>Bacteria</taxon>
        <taxon>Pseudomonadati</taxon>
        <taxon>Pseudomonadota</taxon>
        <taxon>Gammaproteobacteria</taxon>
        <taxon>Chromatiales</taxon>
        <taxon>Chromatiaceae</taxon>
        <taxon>Candidatus Nitrosoglobus</taxon>
    </lineage>
</organism>
<dbReference type="Proteomes" id="UP000243679">
    <property type="component" value="Chromosome"/>
</dbReference>
<keyword evidence="3" id="KW-1185">Reference proteome</keyword>
<name>A0A1Q2SMA1_9GAMM</name>
<gene>
    <name evidence="2" type="ORF">TAO_0905</name>
</gene>
<dbReference type="KEGG" id="ntt:TAO_0905"/>
<dbReference type="AlphaFoldDB" id="A0A1Q2SMA1"/>
<evidence type="ECO:0000313" key="2">
    <source>
        <dbReference type="EMBL" id="BAW80275.1"/>
    </source>
</evidence>
<protein>
    <submittedName>
        <fullName evidence="2">Hypothetical conserved protein</fullName>
    </submittedName>
</protein>
<keyword evidence="1" id="KW-0812">Transmembrane</keyword>
<sequence>MKYINIIFYSSMASLFILGFIAVVEPGKSTTSATPTNLLGTISDENGFIKDAELSVTDSTGMVRATASLNGEQGYDLELPVKTVYPVIISATYHVYQHAAKAVGAKEDVPVGEKDEAELRTAILESGSTIVGVSLSPISTQIVDIARARGGITPENIAHASAAVLNLDSGEEPEEPRSRGHEGY</sequence>
<proteinExistence type="predicted"/>
<dbReference type="EMBL" id="AP014836">
    <property type="protein sequence ID" value="BAW80275.1"/>
    <property type="molecule type" value="Genomic_DNA"/>
</dbReference>
<accession>A0A1Q2SMA1</accession>
<feature type="transmembrane region" description="Helical" evidence="1">
    <location>
        <begin position="6"/>
        <end position="24"/>
    </location>
</feature>
<keyword evidence="1" id="KW-1133">Transmembrane helix</keyword>
<evidence type="ECO:0000313" key="3">
    <source>
        <dbReference type="Proteomes" id="UP000243679"/>
    </source>
</evidence>
<keyword evidence="1" id="KW-0472">Membrane</keyword>
<reference evidence="2 3" key="1">
    <citation type="journal article" date="2017" name="ISME J.">
        <title>An acid-tolerant ammonia-oxidizing ?-proteobacterium from soil.</title>
        <authorList>
            <person name="Hayatsu M."/>
            <person name="Tago K."/>
            <person name="Uchiyama I."/>
            <person name="Toyoda A."/>
            <person name="Wang Y."/>
            <person name="Shimomura Y."/>
            <person name="Okubo T."/>
            <person name="Kurisu F."/>
            <person name="Hirono Y."/>
            <person name="Nonaka K."/>
            <person name="Akiyama H."/>
            <person name="Itoh T."/>
            <person name="Takami H."/>
        </authorList>
    </citation>
    <scope>NUCLEOTIDE SEQUENCE [LARGE SCALE GENOMIC DNA]</scope>
    <source>
        <strain evidence="2 3">TAO100</strain>
    </source>
</reference>
<dbReference type="OrthoDB" id="5767992at2"/>
<evidence type="ECO:0000256" key="1">
    <source>
        <dbReference type="SAM" id="Phobius"/>
    </source>
</evidence>